<keyword evidence="6" id="KW-1185">Reference proteome</keyword>
<keyword evidence="2" id="KW-1133">Transmembrane helix</keyword>
<evidence type="ECO:0000259" key="3">
    <source>
        <dbReference type="PROSITE" id="PS50106"/>
    </source>
</evidence>
<dbReference type="PROSITE" id="PS51786">
    <property type="entry name" value="LON_PROTEOLYTIC"/>
    <property type="match status" value="1"/>
</dbReference>
<dbReference type="GO" id="GO:0004176">
    <property type="term" value="F:ATP-dependent peptidase activity"/>
    <property type="evidence" value="ECO:0007669"/>
    <property type="project" value="UniProtKB-UniRule"/>
</dbReference>
<dbReference type="SMART" id="SM00228">
    <property type="entry name" value="PDZ"/>
    <property type="match status" value="1"/>
</dbReference>
<feature type="domain" description="PDZ" evidence="3">
    <location>
        <begin position="104"/>
        <end position="189"/>
    </location>
</feature>
<feature type="active site" evidence="1">
    <location>
        <position position="234"/>
    </location>
</feature>
<protein>
    <recommendedName>
        <fullName evidence="1">endopeptidase La</fullName>
        <ecNumber evidence="1">3.4.21.53</ecNumber>
    </recommendedName>
</protein>
<keyword evidence="2" id="KW-0812">Transmembrane</keyword>
<dbReference type="InterPro" id="IPR001478">
    <property type="entry name" value="PDZ"/>
</dbReference>
<comment type="similarity">
    <text evidence="1">Belongs to the peptidase S16 family.</text>
</comment>
<dbReference type="InterPro" id="IPR008269">
    <property type="entry name" value="Lon_proteolytic"/>
</dbReference>
<dbReference type="Gene3D" id="2.30.42.10">
    <property type="match status" value="1"/>
</dbReference>
<keyword evidence="2" id="KW-0472">Membrane</keyword>
<dbReference type="PANTHER" id="PTHR10046">
    <property type="entry name" value="ATP DEPENDENT LON PROTEASE FAMILY MEMBER"/>
    <property type="match status" value="1"/>
</dbReference>
<dbReference type="KEGG" id="wei:EQG49_10755"/>
<dbReference type="RefSeq" id="WP_133363965.1">
    <property type="nucleotide sequence ID" value="NZ_CP037940.1"/>
</dbReference>
<dbReference type="NCBIfam" id="NF041438">
    <property type="entry name" value="SepM_fam_S16"/>
    <property type="match status" value="1"/>
</dbReference>
<dbReference type="InterPro" id="IPR036034">
    <property type="entry name" value="PDZ_sf"/>
</dbReference>
<dbReference type="OrthoDB" id="2356897at2"/>
<evidence type="ECO:0000259" key="4">
    <source>
        <dbReference type="PROSITE" id="PS51786"/>
    </source>
</evidence>
<dbReference type="SUPFAM" id="SSF54211">
    <property type="entry name" value="Ribosomal protein S5 domain 2-like"/>
    <property type="match status" value="1"/>
</dbReference>
<evidence type="ECO:0000256" key="1">
    <source>
        <dbReference type="PROSITE-ProRule" id="PRU01122"/>
    </source>
</evidence>
<dbReference type="Pfam" id="PF05362">
    <property type="entry name" value="Lon_C"/>
    <property type="match status" value="1"/>
</dbReference>
<dbReference type="EC" id="3.4.21.53" evidence="1"/>
<evidence type="ECO:0000313" key="5">
    <source>
        <dbReference type="EMBL" id="QBO36888.1"/>
    </source>
</evidence>
<keyword evidence="1" id="KW-0378">Hydrolase</keyword>
<feature type="active site" evidence="1">
    <location>
        <position position="279"/>
    </location>
</feature>
<accession>A0A4P6YVR0</accession>
<feature type="transmembrane region" description="Helical" evidence="2">
    <location>
        <begin position="7"/>
        <end position="26"/>
    </location>
</feature>
<dbReference type="Gene3D" id="3.30.230.10">
    <property type="match status" value="1"/>
</dbReference>
<dbReference type="GO" id="GO:0030163">
    <property type="term" value="P:protein catabolic process"/>
    <property type="evidence" value="ECO:0007669"/>
    <property type="project" value="InterPro"/>
</dbReference>
<dbReference type="Pfam" id="PF13180">
    <property type="entry name" value="PDZ_2"/>
    <property type="match status" value="1"/>
</dbReference>
<gene>
    <name evidence="5" type="ORF">EQG49_10755</name>
</gene>
<proteinExistence type="inferred from homology"/>
<dbReference type="PROSITE" id="PS50106">
    <property type="entry name" value="PDZ"/>
    <property type="match status" value="1"/>
</dbReference>
<dbReference type="EMBL" id="CP037940">
    <property type="protein sequence ID" value="QBO36888.1"/>
    <property type="molecule type" value="Genomic_DNA"/>
</dbReference>
<dbReference type="Proteomes" id="UP000292886">
    <property type="component" value="Chromosome"/>
</dbReference>
<dbReference type="GO" id="GO:0004252">
    <property type="term" value="F:serine-type endopeptidase activity"/>
    <property type="evidence" value="ECO:0007669"/>
    <property type="project" value="UniProtKB-UniRule"/>
</dbReference>
<dbReference type="InterPro" id="IPR020568">
    <property type="entry name" value="Ribosomal_Su5_D2-typ_SF"/>
</dbReference>
<dbReference type="GO" id="GO:0006508">
    <property type="term" value="P:proteolysis"/>
    <property type="evidence" value="ECO:0007669"/>
    <property type="project" value="UniProtKB-KW"/>
</dbReference>
<dbReference type="InterPro" id="IPR014721">
    <property type="entry name" value="Ribsml_uS5_D2-typ_fold_subgr"/>
</dbReference>
<feature type="domain" description="Lon proteolytic" evidence="4">
    <location>
        <begin position="229"/>
        <end position="344"/>
    </location>
</feature>
<name>A0A4P6YVR0_9LACO</name>
<dbReference type="SUPFAM" id="SSF50156">
    <property type="entry name" value="PDZ domain-like"/>
    <property type="match status" value="1"/>
</dbReference>
<evidence type="ECO:0000313" key="6">
    <source>
        <dbReference type="Proteomes" id="UP000292886"/>
    </source>
</evidence>
<comment type="catalytic activity">
    <reaction evidence="1">
        <text>Hydrolysis of proteins in presence of ATP.</text>
        <dbReference type="EC" id="3.4.21.53"/>
    </reaction>
</comment>
<dbReference type="AlphaFoldDB" id="A0A4P6YVR0"/>
<organism evidence="5 6">
    <name type="scientific">Periweissella cryptocerci</name>
    <dbReference type="NCBI Taxonomy" id="2506420"/>
    <lineage>
        <taxon>Bacteria</taxon>
        <taxon>Bacillati</taxon>
        <taxon>Bacillota</taxon>
        <taxon>Bacilli</taxon>
        <taxon>Lactobacillales</taxon>
        <taxon>Lactobacillaceae</taxon>
        <taxon>Periweissella</taxon>
    </lineage>
</organism>
<keyword evidence="1" id="KW-0645">Protease</keyword>
<dbReference type="GO" id="GO:0005524">
    <property type="term" value="F:ATP binding"/>
    <property type="evidence" value="ECO:0007669"/>
    <property type="project" value="InterPro"/>
</dbReference>
<reference evidence="6" key="1">
    <citation type="submission" date="2019-03" db="EMBL/GenBank/DDBJ databases">
        <title>Weissella sp. 26KH-42 Genome sequencing.</title>
        <authorList>
            <person name="Heo J."/>
            <person name="Kim S.-J."/>
            <person name="Kim J.-S."/>
            <person name="Hong S.-B."/>
            <person name="Kwon S.-W."/>
        </authorList>
    </citation>
    <scope>NUCLEOTIDE SEQUENCE [LARGE SCALE GENOMIC DNA]</scope>
    <source>
        <strain evidence="6">26KH-42</strain>
    </source>
</reference>
<sequence>MKKIIQFKGWIIGAVALVAVLIAFFLPLNSYIETPGGADDLKPFVKVGGKEDQKPGKYMITYVSLRQATPFSLVAARLNPLADVEKAQDVTGGVDNAIYNQVQSFYMQNAINEAVGIAFKTAHRTVHTKYIGIFITSLAENSHFANDLQVGDTVTQVDGHHFDNARGYQMFLAKKSTHDKVTVTYMRNGKTRKTTRHLMDLGGRAGLGISLADNVEVSTTPNVAVNPGSIGGPSGGLMFSLQIYDQLTGGHLRQGRKIAGTGTIDLDGYVGEIGGIDKKIVAAKKAGATIFFAPYVKPTKLNKQIDGGQTNYELAKATAKKYAPKMKVVPVATFEQAIKYLETHK</sequence>
<evidence type="ECO:0000256" key="2">
    <source>
        <dbReference type="SAM" id="Phobius"/>
    </source>
</evidence>
<keyword evidence="1" id="KW-0720">Serine protease</keyword>
<dbReference type="InterPro" id="IPR027065">
    <property type="entry name" value="Lon_Prtase"/>
</dbReference>